<dbReference type="InterPro" id="IPR022644">
    <property type="entry name" value="De-COase2_N"/>
</dbReference>
<name>A0ABS9R3J5_9FIRM</name>
<sequence>MKMLYRPNYQEIMSTTNTPAYVFDIDVLKERIQKIKNLLGKNVHLCYAMKANPFVVGNIKDAIDRYEVCSPGEFKICERAKVPMDKVVLSGVYKEENDTKRIVSTYKDAIVYTCESVRQFHLINEAAITNHICVRVLLCVTTGNQFGIDEAELCQLVKDRNQYTGVRIIGIQHFSGTQRKKLSKYQEELKYADDLLSKLKVEYGYEAEELEFGPGFYVEYFKDAKPYDEEELLKGFKELLNNMNFKGQITLELGRFIAATCGTYYTKIVDMKKNNDIIWCIVNGGMHQINYFGQMMAMKIPYYRQLKAQETGNEEVKCNISGSLCTVNDNIVKSLSLHHPEIGDIIEFQNTGAYCMYEGISLFLSRDLPKIYLYDKQEGLTLMRDTFETNVLNYKSIGGR</sequence>
<protein>
    <submittedName>
        <fullName evidence="4">Alanine racemase</fullName>
        <ecNumber evidence="4">5.1.1.1</ecNumber>
    </submittedName>
</protein>
<keyword evidence="4" id="KW-0413">Isomerase</keyword>
<evidence type="ECO:0000313" key="5">
    <source>
        <dbReference type="Proteomes" id="UP001202402"/>
    </source>
</evidence>
<dbReference type="GO" id="GO:0008784">
    <property type="term" value="F:alanine racemase activity"/>
    <property type="evidence" value="ECO:0007669"/>
    <property type="project" value="UniProtKB-EC"/>
</dbReference>
<dbReference type="InterPro" id="IPR029066">
    <property type="entry name" value="PLP-binding_barrel"/>
</dbReference>
<dbReference type="SUPFAM" id="SSF50621">
    <property type="entry name" value="Alanine racemase C-terminal domain-like"/>
    <property type="match status" value="1"/>
</dbReference>
<dbReference type="InterPro" id="IPR009006">
    <property type="entry name" value="Ala_racemase/Decarboxylase_C"/>
</dbReference>
<keyword evidence="5" id="KW-1185">Reference proteome</keyword>
<dbReference type="PANTHER" id="PTHR43727">
    <property type="entry name" value="DIAMINOPIMELATE DECARBOXYLASE"/>
    <property type="match status" value="1"/>
</dbReference>
<dbReference type="RefSeq" id="WP_240607366.1">
    <property type="nucleotide sequence ID" value="NZ_JAKVPQ010000002.1"/>
</dbReference>
<dbReference type="EC" id="5.1.1.1" evidence="4"/>
<comment type="caution">
    <text evidence="4">The sequence shown here is derived from an EMBL/GenBank/DDBJ whole genome shotgun (WGS) entry which is preliminary data.</text>
</comment>
<keyword evidence="2" id="KW-0663">Pyridoxal phosphate</keyword>
<dbReference type="Proteomes" id="UP001202402">
    <property type="component" value="Unassembled WGS sequence"/>
</dbReference>
<accession>A0ABS9R3J5</accession>
<dbReference type="Gene3D" id="2.40.37.10">
    <property type="entry name" value="Lyase, Ornithine Decarboxylase, Chain A, domain 1"/>
    <property type="match status" value="1"/>
</dbReference>
<gene>
    <name evidence="4" type="ORF">LQE99_03690</name>
</gene>
<organism evidence="4 5">
    <name type="scientific">Amedibacillus hominis</name>
    <dbReference type="NCBI Taxonomy" id="2897776"/>
    <lineage>
        <taxon>Bacteria</taxon>
        <taxon>Bacillati</taxon>
        <taxon>Bacillota</taxon>
        <taxon>Erysipelotrichia</taxon>
        <taxon>Erysipelotrichales</taxon>
        <taxon>Erysipelotrichaceae</taxon>
        <taxon>Amedibacillus</taxon>
    </lineage>
</organism>
<evidence type="ECO:0000259" key="3">
    <source>
        <dbReference type="Pfam" id="PF02784"/>
    </source>
</evidence>
<evidence type="ECO:0000313" key="4">
    <source>
        <dbReference type="EMBL" id="MCH4284236.1"/>
    </source>
</evidence>
<dbReference type="SUPFAM" id="SSF51419">
    <property type="entry name" value="PLP-binding barrel"/>
    <property type="match status" value="1"/>
</dbReference>
<reference evidence="4 5" key="1">
    <citation type="submission" date="2022-02" db="EMBL/GenBank/DDBJ databases">
        <title>Genome of Erysipelotrichaceae sp. nov. NSJ-176 isolated from human feces.</title>
        <authorList>
            <person name="Abdugheni R."/>
        </authorList>
    </citation>
    <scope>NUCLEOTIDE SEQUENCE [LARGE SCALE GENOMIC DNA]</scope>
    <source>
        <strain evidence="4 5">NSJ-176</strain>
    </source>
</reference>
<dbReference type="PANTHER" id="PTHR43727:SF2">
    <property type="entry name" value="GROUP IV DECARBOXYLASE"/>
    <property type="match status" value="1"/>
</dbReference>
<feature type="domain" description="Orn/DAP/Arg decarboxylase 2 N-terminal" evidence="3">
    <location>
        <begin position="28"/>
        <end position="259"/>
    </location>
</feature>
<proteinExistence type="predicted"/>
<comment type="cofactor">
    <cofactor evidence="1">
        <name>pyridoxal 5'-phosphate</name>
        <dbReference type="ChEBI" id="CHEBI:597326"/>
    </cofactor>
</comment>
<dbReference type="Gene3D" id="3.20.20.10">
    <property type="entry name" value="Alanine racemase"/>
    <property type="match status" value="1"/>
</dbReference>
<dbReference type="Pfam" id="PF02784">
    <property type="entry name" value="Orn_Arg_deC_N"/>
    <property type="match status" value="1"/>
</dbReference>
<evidence type="ECO:0000256" key="2">
    <source>
        <dbReference type="ARBA" id="ARBA00022898"/>
    </source>
</evidence>
<dbReference type="EMBL" id="JAKVPQ010000002">
    <property type="protein sequence ID" value="MCH4284236.1"/>
    <property type="molecule type" value="Genomic_DNA"/>
</dbReference>
<evidence type="ECO:0000256" key="1">
    <source>
        <dbReference type="ARBA" id="ARBA00001933"/>
    </source>
</evidence>